<sequence>MKYRNFPLAFELFKVFSESEKLSKHWILKQIQIRRDRKYLGEYPFQTMNELEKYCEASTVSLYYLLNEKSFQLLNEEQKNVGYRIALDHIANHLGKAQGLTNILRGIIHNAKNRRCYIPNDILVKSKSSHEAFLQCQQDNDSIRESIYLMASTANDHLEQVQKLLDSNGNETPKIRKSDRLIFL</sequence>
<organism evidence="1 2">
    <name type="scientific">Euroglyphus maynei</name>
    <name type="common">Mayne's house dust mite</name>
    <dbReference type="NCBI Taxonomy" id="6958"/>
    <lineage>
        <taxon>Eukaryota</taxon>
        <taxon>Metazoa</taxon>
        <taxon>Ecdysozoa</taxon>
        <taxon>Arthropoda</taxon>
        <taxon>Chelicerata</taxon>
        <taxon>Arachnida</taxon>
        <taxon>Acari</taxon>
        <taxon>Acariformes</taxon>
        <taxon>Sarcoptiformes</taxon>
        <taxon>Astigmata</taxon>
        <taxon>Psoroptidia</taxon>
        <taxon>Analgoidea</taxon>
        <taxon>Pyroglyphidae</taxon>
        <taxon>Pyroglyphinae</taxon>
        <taxon>Euroglyphus</taxon>
    </lineage>
</organism>
<reference evidence="1 2" key="1">
    <citation type="submission" date="2017-03" db="EMBL/GenBank/DDBJ databases">
        <title>Genome Survey of Euroglyphus maynei.</title>
        <authorList>
            <person name="Arlian L.G."/>
            <person name="Morgan M.S."/>
            <person name="Rider S.D."/>
        </authorList>
    </citation>
    <scope>NUCLEOTIDE SEQUENCE [LARGE SCALE GENOMIC DNA]</scope>
    <source>
        <strain evidence="1">Arlian Lab</strain>
        <tissue evidence="1">Whole body</tissue>
    </source>
</reference>
<dbReference type="InterPro" id="IPR002060">
    <property type="entry name" value="Squ/phyt_synthse"/>
</dbReference>
<dbReference type="Gene3D" id="1.10.600.10">
    <property type="entry name" value="Farnesyl Diphosphate Synthase"/>
    <property type="match status" value="1"/>
</dbReference>
<dbReference type="Pfam" id="PF00494">
    <property type="entry name" value="SQS_PSY"/>
    <property type="match status" value="1"/>
</dbReference>
<dbReference type="SUPFAM" id="SSF48576">
    <property type="entry name" value="Terpenoid synthases"/>
    <property type="match status" value="1"/>
</dbReference>
<protein>
    <submittedName>
        <fullName evidence="1">Squalene/phytoene synthase-like protein</fullName>
    </submittedName>
</protein>
<accession>A0A1Y3B565</accession>
<name>A0A1Y3B565_EURMA</name>
<evidence type="ECO:0000313" key="1">
    <source>
        <dbReference type="EMBL" id="OTF75982.1"/>
    </source>
</evidence>
<dbReference type="AlphaFoldDB" id="A0A1Y3B565"/>
<dbReference type="OrthoDB" id="270318at2759"/>
<evidence type="ECO:0000313" key="2">
    <source>
        <dbReference type="Proteomes" id="UP000194236"/>
    </source>
</evidence>
<gene>
    <name evidence="1" type="ORF">BLA29_007944</name>
</gene>
<comment type="caution">
    <text evidence="1">The sequence shown here is derived from an EMBL/GenBank/DDBJ whole genome shotgun (WGS) entry which is preliminary data.</text>
</comment>
<dbReference type="InterPro" id="IPR008949">
    <property type="entry name" value="Isoprenoid_synthase_dom_sf"/>
</dbReference>
<feature type="non-terminal residue" evidence="1">
    <location>
        <position position="184"/>
    </location>
</feature>
<dbReference type="Proteomes" id="UP000194236">
    <property type="component" value="Unassembled WGS sequence"/>
</dbReference>
<keyword evidence="2" id="KW-1185">Reference proteome</keyword>
<dbReference type="EMBL" id="MUJZ01039502">
    <property type="protein sequence ID" value="OTF75982.1"/>
    <property type="molecule type" value="Genomic_DNA"/>
</dbReference>
<proteinExistence type="predicted"/>